<organism evidence="2 3">
    <name type="scientific">Alectoria fallacina</name>
    <dbReference type="NCBI Taxonomy" id="1903189"/>
    <lineage>
        <taxon>Eukaryota</taxon>
        <taxon>Fungi</taxon>
        <taxon>Dikarya</taxon>
        <taxon>Ascomycota</taxon>
        <taxon>Pezizomycotina</taxon>
        <taxon>Lecanoromycetes</taxon>
        <taxon>OSLEUM clade</taxon>
        <taxon>Lecanoromycetidae</taxon>
        <taxon>Lecanorales</taxon>
        <taxon>Lecanorineae</taxon>
        <taxon>Parmeliaceae</taxon>
        <taxon>Alectoria</taxon>
    </lineage>
</organism>
<dbReference type="EMBL" id="CAJPDR010000052">
    <property type="protein sequence ID" value="CAF9911921.1"/>
    <property type="molecule type" value="Genomic_DNA"/>
</dbReference>
<feature type="region of interest" description="Disordered" evidence="1">
    <location>
        <begin position="347"/>
        <end position="389"/>
    </location>
</feature>
<feature type="compositionally biased region" description="Basic and acidic residues" evidence="1">
    <location>
        <begin position="22"/>
        <end position="35"/>
    </location>
</feature>
<evidence type="ECO:0000256" key="1">
    <source>
        <dbReference type="SAM" id="MobiDB-lite"/>
    </source>
</evidence>
<sequence>MTDWGAYSSWNPTEGVFPLNEEAPKSRPRAWERAPKSPILARHHGRKVWKRYEAPQKVGTRDGPEDAEVIRQALGDASNTMRPVKRLRLKDVPKVENDGKENKAAQYFTTLLDQKNAGTPKRKKASRKSLKPDNVRVQTGSADDNKPRIFKESSNSVQNDTLHARESPALEEVRELLNSGDHAADAVEIAAISPPEQSDEVQKDEINLETEGVTSSETTTSDDPATSAAEVSLEREAISLSEVVTIANKSIKMEDDIASTQAVPDNVDNMDSDAKSAADVPVPSTSRHEETVNAEGAIPVESGSGLSPSATYSPRVPEALPLDTAGVSSSPCKDSLKALTGRGLVFAQPNLDPSLTPSACVKTPKRESPRKKPKLLSPHAVTTPGTYRTPKLMLSTKSLQANYLGETPQIGTSLLRRESLRQKETPSKKKATRKSKTPKKRDTLQRRDTLQEREILQKVIAETNADHSDENLDARLIEISTLPSSSSALGGEDKIGGNTHGSSEPGLDMGTVIGAEAVFPAVDDTNVEKDLHRAMEAIEVYEHPDLADTSQPLLDETPDNDHGTEAMDKANEALARTELEDVSQAMEATKEQTPNQKTRSGARFSDDTSMLKDFLNRAQARKAAQRPILSAPDAPIPQHSPRRSPRKTHGSQDGHASSPQKPRNVANRPGTPPGKPKAEALESDDGEELTAEPASCRRSTRARLPAPPKAAPGGPSFIPVRRADGADPVVLQKSQAQELAVTTRANTRRNKGQSRPPLLALKDLPTESADLAKTAKEGAEKGKSVAWAERLASYQVANGEADDAEEKRRKVRRLRGLGAVNVTPAAKRRTAVVGTSNGTPAPKGQGNV</sequence>
<feature type="compositionally biased region" description="Basic residues" evidence="1">
    <location>
        <begin position="640"/>
        <end position="649"/>
    </location>
</feature>
<protein>
    <submittedName>
        <fullName evidence="2">Uncharacterized protein</fullName>
    </submittedName>
</protein>
<name>A0A8H3ER85_9LECA</name>
<reference evidence="2" key="1">
    <citation type="submission" date="2021-03" db="EMBL/GenBank/DDBJ databases">
        <authorList>
            <person name="Tagirdzhanova G."/>
        </authorList>
    </citation>
    <scope>NUCLEOTIDE SEQUENCE</scope>
</reference>
<feature type="region of interest" description="Disordered" evidence="1">
    <location>
        <begin position="191"/>
        <end position="233"/>
    </location>
</feature>
<evidence type="ECO:0000313" key="3">
    <source>
        <dbReference type="Proteomes" id="UP000664203"/>
    </source>
</evidence>
<feature type="region of interest" description="Disordered" evidence="1">
    <location>
        <begin position="740"/>
        <end position="765"/>
    </location>
</feature>
<feature type="compositionally biased region" description="Basic and acidic residues" evidence="1">
    <location>
        <begin position="415"/>
        <end position="427"/>
    </location>
</feature>
<keyword evidence="3" id="KW-1185">Reference proteome</keyword>
<gene>
    <name evidence="2" type="ORF">ALECFALPRED_007765</name>
</gene>
<feature type="compositionally biased region" description="Basic and acidic residues" evidence="1">
    <location>
        <begin position="91"/>
        <end position="103"/>
    </location>
</feature>
<feature type="compositionally biased region" description="Low complexity" evidence="1">
    <location>
        <begin position="209"/>
        <end position="230"/>
    </location>
</feature>
<feature type="compositionally biased region" description="Basic residues" evidence="1">
    <location>
        <begin position="428"/>
        <end position="439"/>
    </location>
</feature>
<evidence type="ECO:0000313" key="2">
    <source>
        <dbReference type="EMBL" id="CAF9911921.1"/>
    </source>
</evidence>
<feature type="compositionally biased region" description="Polar residues" evidence="1">
    <location>
        <begin position="152"/>
        <end position="161"/>
    </location>
</feature>
<feature type="region of interest" description="Disordered" evidence="1">
    <location>
        <begin position="828"/>
        <end position="848"/>
    </location>
</feature>
<accession>A0A8H3ER85</accession>
<feature type="region of interest" description="Disordered" evidence="1">
    <location>
        <begin position="91"/>
        <end position="166"/>
    </location>
</feature>
<feature type="compositionally biased region" description="Acidic residues" evidence="1">
    <location>
        <begin position="681"/>
        <end position="690"/>
    </location>
</feature>
<feature type="region of interest" description="Disordered" evidence="1">
    <location>
        <begin position="582"/>
        <end position="725"/>
    </location>
</feature>
<feature type="region of interest" description="Disordered" evidence="1">
    <location>
        <begin position="1"/>
        <end position="39"/>
    </location>
</feature>
<dbReference type="Proteomes" id="UP000664203">
    <property type="component" value="Unassembled WGS sequence"/>
</dbReference>
<feature type="region of interest" description="Disordered" evidence="1">
    <location>
        <begin position="405"/>
        <end position="449"/>
    </location>
</feature>
<dbReference type="AlphaFoldDB" id="A0A8H3ER85"/>
<dbReference type="OrthoDB" id="4207369at2759"/>
<feature type="compositionally biased region" description="Polar residues" evidence="1">
    <location>
        <begin position="107"/>
        <end position="117"/>
    </location>
</feature>
<comment type="caution">
    <text evidence="2">The sequence shown here is derived from an EMBL/GenBank/DDBJ whole genome shotgun (WGS) entry which is preliminary data.</text>
</comment>
<feature type="compositionally biased region" description="Basic and acidic residues" evidence="1">
    <location>
        <begin position="440"/>
        <end position="449"/>
    </location>
</feature>
<feature type="compositionally biased region" description="Basic residues" evidence="1">
    <location>
        <begin position="120"/>
        <end position="129"/>
    </location>
</feature>
<feature type="region of interest" description="Disordered" evidence="1">
    <location>
        <begin position="249"/>
        <end position="333"/>
    </location>
</feature>
<proteinExistence type="predicted"/>